<sequence>MAVRRSLHITITRGLVLGEVDGRARTLDLRVSSAKVLGSLLRHSFPSLRSVKLVSRFPREVDEDGHPVPPWLHTIATSHPVPETLTTIVLQRYHTLKDNDCCKEVVGTSEEVVGSEKQLPELLPNLAKLKIRLDQCKNPGKCAAYIWSILPGMHNVLMFEYRTGVFGHWTPYTLPAMQ</sequence>
<protein>
    <submittedName>
        <fullName evidence="1">Uncharacterized protein</fullName>
    </submittedName>
</protein>
<proteinExistence type="predicted"/>
<keyword evidence="2" id="KW-1185">Reference proteome</keyword>
<name>A0A1M2W787_TRAPU</name>
<comment type="caution">
    <text evidence="1">The sequence shown here is derived from an EMBL/GenBank/DDBJ whole genome shotgun (WGS) entry which is preliminary data.</text>
</comment>
<evidence type="ECO:0000313" key="2">
    <source>
        <dbReference type="Proteomes" id="UP000184267"/>
    </source>
</evidence>
<accession>A0A1M2W787</accession>
<reference evidence="1 2" key="1">
    <citation type="submission" date="2016-10" db="EMBL/GenBank/DDBJ databases">
        <title>Genome sequence of the basidiomycete white-rot fungus Trametes pubescens.</title>
        <authorList>
            <person name="Makela M.R."/>
            <person name="Granchi Z."/>
            <person name="Peng M."/>
            <person name="De Vries R.P."/>
            <person name="Grigoriev I."/>
            <person name="Riley R."/>
            <person name="Hilden K."/>
        </authorList>
    </citation>
    <scope>NUCLEOTIDE SEQUENCE [LARGE SCALE GENOMIC DNA]</scope>
    <source>
        <strain evidence="1 2">FBCC735</strain>
    </source>
</reference>
<dbReference type="AlphaFoldDB" id="A0A1M2W787"/>
<evidence type="ECO:0000313" key="1">
    <source>
        <dbReference type="EMBL" id="OJT15652.1"/>
    </source>
</evidence>
<dbReference type="OrthoDB" id="2749863at2759"/>
<dbReference type="Proteomes" id="UP000184267">
    <property type="component" value="Unassembled WGS sequence"/>
</dbReference>
<organism evidence="1 2">
    <name type="scientific">Trametes pubescens</name>
    <name type="common">White-rot fungus</name>
    <dbReference type="NCBI Taxonomy" id="154538"/>
    <lineage>
        <taxon>Eukaryota</taxon>
        <taxon>Fungi</taxon>
        <taxon>Dikarya</taxon>
        <taxon>Basidiomycota</taxon>
        <taxon>Agaricomycotina</taxon>
        <taxon>Agaricomycetes</taxon>
        <taxon>Polyporales</taxon>
        <taxon>Polyporaceae</taxon>
        <taxon>Trametes</taxon>
    </lineage>
</organism>
<gene>
    <name evidence="1" type="ORF">TRAPUB_5980</name>
</gene>
<dbReference type="EMBL" id="MNAD01000147">
    <property type="protein sequence ID" value="OJT15652.1"/>
    <property type="molecule type" value="Genomic_DNA"/>
</dbReference>